<dbReference type="AlphaFoldDB" id="R7ZQ63"/>
<proteinExistence type="predicted"/>
<evidence type="ECO:0000313" key="1">
    <source>
        <dbReference type="EMBL" id="EON76144.1"/>
    </source>
</evidence>
<keyword evidence="2" id="KW-1185">Reference proteome</keyword>
<dbReference type="STRING" id="1232681.ADIS_3272"/>
<comment type="caution">
    <text evidence="1">The sequence shown here is derived from an EMBL/GenBank/DDBJ whole genome shotgun (WGS) entry which is preliminary data.</text>
</comment>
<gene>
    <name evidence="1" type="ORF">ADIS_3272</name>
</gene>
<protein>
    <submittedName>
        <fullName evidence="1">Uncharacterized protein</fullName>
    </submittedName>
</protein>
<sequence length="42" mass="5009">MNADSFRDYMLGQKTDRNKKLFAIIEKNEGFSCFFNRFRLVG</sequence>
<name>R7ZQ63_9BACT</name>
<dbReference type="Proteomes" id="UP000013909">
    <property type="component" value="Unassembled WGS sequence"/>
</dbReference>
<accession>R7ZQ63</accession>
<dbReference type="EMBL" id="AQHR01000088">
    <property type="protein sequence ID" value="EON76144.1"/>
    <property type="molecule type" value="Genomic_DNA"/>
</dbReference>
<organism evidence="1 2">
    <name type="scientific">Lunatimonas lonarensis</name>
    <dbReference type="NCBI Taxonomy" id="1232681"/>
    <lineage>
        <taxon>Bacteria</taxon>
        <taxon>Pseudomonadati</taxon>
        <taxon>Bacteroidota</taxon>
        <taxon>Cytophagia</taxon>
        <taxon>Cytophagales</taxon>
        <taxon>Cyclobacteriaceae</taxon>
    </lineage>
</organism>
<evidence type="ECO:0000313" key="2">
    <source>
        <dbReference type="Proteomes" id="UP000013909"/>
    </source>
</evidence>
<reference evidence="1 2" key="1">
    <citation type="submission" date="2013-02" db="EMBL/GenBank/DDBJ databases">
        <title>A novel strain isolated from Lonar lake, Maharashtra, India.</title>
        <authorList>
            <person name="Singh A."/>
        </authorList>
    </citation>
    <scope>NUCLEOTIDE SEQUENCE [LARGE SCALE GENOMIC DNA]</scope>
    <source>
        <strain evidence="1 2">AK24</strain>
    </source>
</reference>